<dbReference type="GO" id="GO:0006742">
    <property type="term" value="P:NADP+ catabolic process"/>
    <property type="evidence" value="ECO:0007669"/>
    <property type="project" value="TreeGrafter"/>
</dbReference>
<dbReference type="EC" id="3.6.1.22" evidence="4"/>
<dbReference type="InterPro" id="IPR000086">
    <property type="entry name" value="NUDIX_hydrolase_dom"/>
</dbReference>
<evidence type="ECO:0000256" key="1">
    <source>
        <dbReference type="ARBA" id="ARBA00001946"/>
    </source>
</evidence>
<keyword evidence="7" id="KW-0460">Magnesium</keyword>
<sequence length="233" mass="25062">MADPGAMLEGDVLLGRHGGRVWFARAGKVTSGIPTPWRASHPDHWDLVAAAVALVHWHGTRPLCEACATPTVPEPGAARRRCPACGLLAFVRHDPAVIVAITDPDDRLLLGRQATWPQGRFSVIAGFVEPGESLEQAVWREVAEEVGVELDAVSYVSSQPWPVPRSLMLGFAASAPDDRLAVDGVEIVEARYWSREELQVAVARAELTLPGGVSIARHLIDSWAAGRLPRPGA</sequence>
<proteinExistence type="inferred from homology"/>
<evidence type="ECO:0000256" key="4">
    <source>
        <dbReference type="ARBA" id="ARBA00012381"/>
    </source>
</evidence>
<evidence type="ECO:0000259" key="10">
    <source>
        <dbReference type="PROSITE" id="PS51462"/>
    </source>
</evidence>
<evidence type="ECO:0000256" key="9">
    <source>
        <dbReference type="ARBA" id="ARBA00023679"/>
    </source>
</evidence>
<gene>
    <name evidence="11" type="primary">nudC</name>
    <name evidence="11" type="ORF">FOJ82_00190</name>
</gene>
<dbReference type="Gene3D" id="3.90.79.20">
    <property type="match status" value="1"/>
</dbReference>
<keyword evidence="6 11" id="KW-0378">Hydrolase</keyword>
<dbReference type="Gene3D" id="3.90.79.10">
    <property type="entry name" value="Nucleoside Triphosphate Pyrophosphohydrolase"/>
    <property type="match status" value="1"/>
</dbReference>
<dbReference type="Pfam" id="PF00293">
    <property type="entry name" value="NUDIX"/>
    <property type="match status" value="1"/>
</dbReference>
<organism evidence="11 12">
    <name type="scientific">Tessaracoccus rhinocerotis</name>
    <dbReference type="NCBI Taxonomy" id="1689449"/>
    <lineage>
        <taxon>Bacteria</taxon>
        <taxon>Bacillati</taxon>
        <taxon>Actinomycetota</taxon>
        <taxon>Actinomycetes</taxon>
        <taxon>Propionibacteriales</taxon>
        <taxon>Propionibacteriaceae</taxon>
        <taxon>Tessaracoccus</taxon>
    </lineage>
</organism>
<evidence type="ECO:0000256" key="5">
    <source>
        <dbReference type="ARBA" id="ARBA00022723"/>
    </source>
</evidence>
<dbReference type="PROSITE" id="PS00893">
    <property type="entry name" value="NUDIX_BOX"/>
    <property type="match status" value="1"/>
</dbReference>
<evidence type="ECO:0000256" key="3">
    <source>
        <dbReference type="ARBA" id="ARBA00009595"/>
    </source>
</evidence>
<dbReference type="PANTHER" id="PTHR42904:SF6">
    <property type="entry name" value="NAD-CAPPED RNA HYDROLASE NUDT12"/>
    <property type="match status" value="1"/>
</dbReference>
<comment type="catalytic activity">
    <reaction evidence="9">
        <text>a 5'-end NAD(+)-phospho-ribonucleoside in mRNA + H2O = a 5'-end phospho-adenosine-phospho-ribonucleoside in mRNA + beta-nicotinamide D-ribonucleotide + 2 H(+)</text>
        <dbReference type="Rhea" id="RHEA:60876"/>
        <dbReference type="Rhea" id="RHEA-COMP:15698"/>
        <dbReference type="Rhea" id="RHEA-COMP:15719"/>
        <dbReference type="ChEBI" id="CHEBI:14649"/>
        <dbReference type="ChEBI" id="CHEBI:15377"/>
        <dbReference type="ChEBI" id="CHEBI:15378"/>
        <dbReference type="ChEBI" id="CHEBI:144029"/>
        <dbReference type="ChEBI" id="CHEBI:144051"/>
    </reaction>
    <physiologicalReaction direction="left-to-right" evidence="9">
        <dbReference type="Rhea" id="RHEA:60877"/>
    </physiologicalReaction>
</comment>
<dbReference type="InterPro" id="IPR015797">
    <property type="entry name" value="NUDIX_hydrolase-like_dom_sf"/>
</dbReference>
<dbReference type="SUPFAM" id="SSF55811">
    <property type="entry name" value="Nudix"/>
    <property type="match status" value="1"/>
</dbReference>
<keyword evidence="12" id="KW-1185">Reference proteome</keyword>
<dbReference type="GO" id="GO:0005829">
    <property type="term" value="C:cytosol"/>
    <property type="evidence" value="ECO:0007669"/>
    <property type="project" value="TreeGrafter"/>
</dbReference>
<accession>A0A553K6C6</accession>
<evidence type="ECO:0000256" key="8">
    <source>
        <dbReference type="ARBA" id="ARBA00023027"/>
    </source>
</evidence>
<evidence type="ECO:0000256" key="2">
    <source>
        <dbReference type="ARBA" id="ARBA00001947"/>
    </source>
</evidence>
<comment type="cofactor">
    <cofactor evidence="1">
        <name>Mg(2+)</name>
        <dbReference type="ChEBI" id="CHEBI:18420"/>
    </cofactor>
</comment>
<keyword evidence="5" id="KW-0479">Metal-binding</keyword>
<comment type="caution">
    <text evidence="11">The sequence shown here is derived from an EMBL/GenBank/DDBJ whole genome shotgun (WGS) entry which is preliminary data.</text>
</comment>
<dbReference type="Proteomes" id="UP000317638">
    <property type="component" value="Unassembled WGS sequence"/>
</dbReference>
<dbReference type="GO" id="GO:0110153">
    <property type="term" value="F:RNA NAD-cap (NMN-forming) hydrolase activity"/>
    <property type="evidence" value="ECO:0007669"/>
    <property type="project" value="RHEA"/>
</dbReference>
<dbReference type="InterPro" id="IPR050241">
    <property type="entry name" value="NAD-cap_RNA_hydrolase_NudC"/>
</dbReference>
<evidence type="ECO:0000256" key="7">
    <source>
        <dbReference type="ARBA" id="ARBA00022842"/>
    </source>
</evidence>
<dbReference type="AlphaFoldDB" id="A0A553K6C6"/>
<feature type="domain" description="Nudix hydrolase" evidence="10">
    <location>
        <begin position="91"/>
        <end position="215"/>
    </location>
</feature>
<keyword evidence="8" id="KW-0520">NAD</keyword>
<dbReference type="PANTHER" id="PTHR42904">
    <property type="entry name" value="NUDIX HYDROLASE, NUDC SUBFAMILY"/>
    <property type="match status" value="1"/>
</dbReference>
<protein>
    <recommendedName>
        <fullName evidence="4">NAD(+) diphosphatase</fullName>
        <ecNumber evidence="4">3.6.1.22</ecNumber>
    </recommendedName>
</protein>
<comment type="similarity">
    <text evidence="3">Belongs to the Nudix hydrolase family. NudC subfamily.</text>
</comment>
<dbReference type="InterPro" id="IPR020084">
    <property type="entry name" value="NUDIX_hydrolase_CS"/>
</dbReference>
<evidence type="ECO:0000256" key="6">
    <source>
        <dbReference type="ARBA" id="ARBA00022801"/>
    </source>
</evidence>
<evidence type="ECO:0000313" key="11">
    <source>
        <dbReference type="EMBL" id="TRY20256.1"/>
    </source>
</evidence>
<dbReference type="GO" id="GO:0035529">
    <property type="term" value="F:NADH pyrophosphatase activity"/>
    <property type="evidence" value="ECO:0007669"/>
    <property type="project" value="TreeGrafter"/>
</dbReference>
<comment type="cofactor">
    <cofactor evidence="2">
        <name>Zn(2+)</name>
        <dbReference type="ChEBI" id="CHEBI:29105"/>
    </cofactor>
</comment>
<evidence type="ECO:0000313" key="12">
    <source>
        <dbReference type="Proteomes" id="UP000317638"/>
    </source>
</evidence>
<dbReference type="CDD" id="cd03429">
    <property type="entry name" value="NUDIX_NADH_pyrophosphatase_Nudt13"/>
    <property type="match status" value="1"/>
</dbReference>
<name>A0A553K6C6_9ACTN</name>
<dbReference type="NCBIfam" id="NF001299">
    <property type="entry name" value="PRK00241.1"/>
    <property type="match status" value="1"/>
</dbReference>
<dbReference type="GO" id="GO:0019677">
    <property type="term" value="P:NAD+ catabolic process"/>
    <property type="evidence" value="ECO:0007669"/>
    <property type="project" value="TreeGrafter"/>
</dbReference>
<dbReference type="PROSITE" id="PS51462">
    <property type="entry name" value="NUDIX"/>
    <property type="match status" value="1"/>
</dbReference>
<reference evidence="11 12" key="1">
    <citation type="submission" date="2019-07" db="EMBL/GenBank/DDBJ databases">
        <authorList>
            <person name="Zhou L.-Y."/>
        </authorList>
    </citation>
    <scope>NUCLEOTIDE SEQUENCE [LARGE SCALE GENOMIC DNA]</scope>
    <source>
        <strain evidence="11 12">YIM 101269</strain>
    </source>
</reference>
<dbReference type="OrthoDB" id="9791656at2"/>
<dbReference type="InterPro" id="IPR049734">
    <property type="entry name" value="NudC-like_C"/>
</dbReference>
<dbReference type="GO" id="GO:0046872">
    <property type="term" value="F:metal ion binding"/>
    <property type="evidence" value="ECO:0007669"/>
    <property type="project" value="UniProtKB-KW"/>
</dbReference>
<dbReference type="EMBL" id="VKKG01000001">
    <property type="protein sequence ID" value="TRY20256.1"/>
    <property type="molecule type" value="Genomic_DNA"/>
</dbReference>